<dbReference type="Proteomes" id="UP000677913">
    <property type="component" value="Unassembled WGS sequence"/>
</dbReference>
<dbReference type="RefSeq" id="WP_211468942.1">
    <property type="nucleotide sequence ID" value="NZ_JAGSXH010000054.1"/>
</dbReference>
<evidence type="ECO:0000256" key="3">
    <source>
        <dbReference type="ARBA" id="ARBA00023002"/>
    </source>
</evidence>
<feature type="domain" description="FAD dependent oxidoreductase" evidence="7">
    <location>
        <begin position="19"/>
        <end position="370"/>
    </location>
</feature>
<protein>
    <recommendedName>
        <fullName evidence="5">glycine oxidase</fullName>
        <ecNumber evidence="5">1.4.3.19</ecNumber>
    </recommendedName>
</protein>
<dbReference type="SUPFAM" id="SSF54373">
    <property type="entry name" value="FAD-linked reductases, C-terminal domain"/>
    <property type="match status" value="1"/>
</dbReference>
<proteinExistence type="predicted"/>
<evidence type="ECO:0000256" key="1">
    <source>
        <dbReference type="ARBA" id="ARBA00004948"/>
    </source>
</evidence>
<dbReference type="PANTHER" id="PTHR13847">
    <property type="entry name" value="SARCOSINE DEHYDROGENASE-RELATED"/>
    <property type="match status" value="1"/>
</dbReference>
<dbReference type="GO" id="GO:0050660">
    <property type="term" value="F:flavin adenine dinucleotide binding"/>
    <property type="evidence" value="ECO:0007669"/>
    <property type="project" value="InterPro"/>
</dbReference>
<keyword evidence="3 8" id="KW-0560">Oxidoreductase</keyword>
<dbReference type="FunFam" id="3.30.9.10:FF:000003">
    <property type="entry name" value="Glycine oxidase ThiO"/>
    <property type="match status" value="1"/>
</dbReference>
<dbReference type="SUPFAM" id="SSF51905">
    <property type="entry name" value="FAD/NAD(P)-binding domain"/>
    <property type="match status" value="1"/>
</dbReference>
<reference evidence="8" key="1">
    <citation type="submission" date="2021-04" db="EMBL/GenBank/DDBJ databases">
        <title>Genome based classification of Actinospica acidithermotolerans sp. nov., an actinobacterium isolated from an Indonesian hot spring.</title>
        <authorList>
            <person name="Kusuma A.B."/>
            <person name="Putra K.E."/>
            <person name="Nafisah S."/>
            <person name="Loh J."/>
            <person name="Nouioui I."/>
            <person name="Goodfellow M."/>
        </authorList>
    </citation>
    <scope>NUCLEOTIDE SEQUENCE</scope>
    <source>
        <strain evidence="8">DSM 45618</strain>
    </source>
</reference>
<dbReference type="GO" id="GO:0043799">
    <property type="term" value="F:glycine oxidase activity"/>
    <property type="evidence" value="ECO:0007669"/>
    <property type="project" value="UniProtKB-EC"/>
</dbReference>
<dbReference type="GO" id="GO:0005737">
    <property type="term" value="C:cytoplasm"/>
    <property type="evidence" value="ECO:0007669"/>
    <property type="project" value="TreeGrafter"/>
</dbReference>
<evidence type="ECO:0000256" key="2">
    <source>
        <dbReference type="ARBA" id="ARBA00022977"/>
    </source>
</evidence>
<feature type="region of interest" description="Disordered" evidence="6">
    <location>
        <begin position="382"/>
        <end position="403"/>
    </location>
</feature>
<dbReference type="Gene3D" id="3.30.9.10">
    <property type="entry name" value="D-Amino Acid Oxidase, subunit A, domain 2"/>
    <property type="match status" value="1"/>
</dbReference>
<dbReference type="InterPro" id="IPR006076">
    <property type="entry name" value="FAD-dep_OxRdtase"/>
</dbReference>
<dbReference type="GO" id="GO:0009228">
    <property type="term" value="P:thiamine biosynthetic process"/>
    <property type="evidence" value="ECO:0007669"/>
    <property type="project" value="UniProtKB-KW"/>
</dbReference>
<evidence type="ECO:0000313" key="8">
    <source>
        <dbReference type="EMBL" id="MBS2964579.1"/>
    </source>
</evidence>
<gene>
    <name evidence="8" type="primary">thiO</name>
    <name evidence="8" type="ORF">KGA66_16100</name>
</gene>
<dbReference type="Pfam" id="PF01266">
    <property type="entry name" value="DAO"/>
    <property type="match status" value="1"/>
</dbReference>
<dbReference type="NCBIfam" id="TIGR02352">
    <property type="entry name" value="thiamin_ThiO"/>
    <property type="match status" value="1"/>
</dbReference>
<comment type="caution">
    <text evidence="8">The sequence shown here is derived from an EMBL/GenBank/DDBJ whole genome shotgun (WGS) entry which is preliminary data.</text>
</comment>
<dbReference type="GO" id="GO:0009229">
    <property type="term" value="P:thiamine diphosphate biosynthetic process"/>
    <property type="evidence" value="ECO:0007669"/>
    <property type="project" value="UniProtKB-UniPathway"/>
</dbReference>
<evidence type="ECO:0000259" key="7">
    <source>
        <dbReference type="Pfam" id="PF01266"/>
    </source>
</evidence>
<evidence type="ECO:0000256" key="4">
    <source>
        <dbReference type="ARBA" id="ARBA00049872"/>
    </source>
</evidence>
<dbReference type="EMBL" id="JAGSXH010000054">
    <property type="protein sequence ID" value="MBS2964579.1"/>
    <property type="molecule type" value="Genomic_DNA"/>
</dbReference>
<evidence type="ECO:0000256" key="5">
    <source>
        <dbReference type="ARBA" id="ARBA00050018"/>
    </source>
</evidence>
<sequence length="403" mass="42267">MEAPETTIPHARPAPARPDAIVVGGGLIGLAVAWRAAQRGLHVALVDPEPGSGASHAAAGMLAPATEAHYGEERLLRLNLASARRYPDFVAELEGVSGTPAGYTARGTLAVAFDSGDRAVLADLAAFHQRLGLDSEPLSGRECRSLEPLLSPDVQSGLHVRGDHQIDNRMLVAALLTALTREHVTVHRERVAELLVEHDVAIGVRLADGRTLHADRVVLAAGCQSTSIPGLPPGALPPIRPVKGQILRLSVPASAVPFLGRAVRGVVRGRQVYLVPREHGELVVGATVEEQGFDTQVTAGGVYELLRAAHGLVPDIGELPLTEVRAGLRPGSPDNAPLLGPTALPGLVAATGHFRNGVLLTPITADAIAECLVSGQMPEDAQGFEPQRFGNEPRRFSKKAALA</sequence>
<evidence type="ECO:0000256" key="6">
    <source>
        <dbReference type="SAM" id="MobiDB-lite"/>
    </source>
</evidence>
<name>A0A8J7WSV9_9ACTN</name>
<dbReference type="Gene3D" id="3.50.50.60">
    <property type="entry name" value="FAD/NAD(P)-binding domain"/>
    <property type="match status" value="1"/>
</dbReference>
<accession>A0A8J7WSV9</accession>
<dbReference type="PANTHER" id="PTHR13847:SF289">
    <property type="entry name" value="GLYCINE OXIDASE"/>
    <property type="match status" value="1"/>
</dbReference>
<comment type="pathway">
    <text evidence="1">Cofactor biosynthesis; thiamine diphosphate biosynthesis.</text>
</comment>
<dbReference type="InterPro" id="IPR012727">
    <property type="entry name" value="Gly_oxidase_ThiO"/>
</dbReference>
<organism evidence="8 9">
    <name type="scientific">Actinocrinis puniceicyclus</name>
    <dbReference type="NCBI Taxonomy" id="977794"/>
    <lineage>
        <taxon>Bacteria</taxon>
        <taxon>Bacillati</taxon>
        <taxon>Actinomycetota</taxon>
        <taxon>Actinomycetes</taxon>
        <taxon>Catenulisporales</taxon>
        <taxon>Actinospicaceae</taxon>
        <taxon>Actinocrinis</taxon>
    </lineage>
</organism>
<evidence type="ECO:0000313" key="9">
    <source>
        <dbReference type="Proteomes" id="UP000677913"/>
    </source>
</evidence>
<dbReference type="EC" id="1.4.3.19" evidence="5"/>
<dbReference type="InterPro" id="IPR036188">
    <property type="entry name" value="FAD/NAD-bd_sf"/>
</dbReference>
<dbReference type="AlphaFoldDB" id="A0A8J7WSV9"/>
<comment type="catalytic activity">
    <reaction evidence="4">
        <text>glycine + O2 + H2O = glyoxylate + H2O2 + NH4(+)</text>
        <dbReference type="Rhea" id="RHEA:11532"/>
        <dbReference type="ChEBI" id="CHEBI:15377"/>
        <dbReference type="ChEBI" id="CHEBI:15379"/>
        <dbReference type="ChEBI" id="CHEBI:16240"/>
        <dbReference type="ChEBI" id="CHEBI:28938"/>
        <dbReference type="ChEBI" id="CHEBI:36655"/>
        <dbReference type="ChEBI" id="CHEBI:57305"/>
        <dbReference type="EC" id="1.4.3.19"/>
    </reaction>
</comment>
<keyword evidence="9" id="KW-1185">Reference proteome</keyword>
<keyword evidence="2" id="KW-0784">Thiamine biosynthesis</keyword>
<dbReference type="UniPathway" id="UPA00060"/>